<dbReference type="Gene3D" id="3.40.50.300">
    <property type="entry name" value="P-loop containing nucleotide triphosphate hydrolases"/>
    <property type="match status" value="1"/>
</dbReference>
<dbReference type="PROSITE" id="PS51720">
    <property type="entry name" value="G_AIG1"/>
    <property type="match status" value="1"/>
</dbReference>
<protein>
    <submittedName>
        <fullName evidence="5">GTPase IMAP family member 7</fullName>
    </submittedName>
</protein>
<sequence>MMSLLQVGKTGCGKSFTGNTFFGRNVFKAVISMTSVTKAVQYNYAVVNGREVKGVDCPVVMNTYCQPHESAFMFCQVIEQAILISPDGYDPILIVTDMARFTDEDREVMRLLKSTFGEDFIERFCILIVTHADSYDPEENGKSLEDWCNDQIESFYDIKKECLSRIVYFFNKTKEDKIKKEQMDRLFQFVDQIHSKHGRYDKDYFEAARCVREHLQVKLKEPLLMEEKEKRIRFRMQELQELDKSNEQQAM</sequence>
<reference evidence="5" key="2">
    <citation type="submission" date="2023-04" db="EMBL/GenBank/DDBJ databases">
        <authorList>
            <person name="Bu L."/>
            <person name="Lu L."/>
            <person name="Laidemitt M.R."/>
            <person name="Zhang S.M."/>
            <person name="Mutuku M."/>
            <person name="Mkoji G."/>
            <person name="Steinauer M."/>
            <person name="Loker E.S."/>
        </authorList>
    </citation>
    <scope>NUCLEOTIDE SEQUENCE</scope>
    <source>
        <strain evidence="5">KasaAsao</strain>
        <tissue evidence="5">Whole Snail</tissue>
    </source>
</reference>
<evidence type="ECO:0000256" key="2">
    <source>
        <dbReference type="ARBA" id="ARBA00022741"/>
    </source>
</evidence>
<evidence type="ECO:0000259" key="4">
    <source>
        <dbReference type="PROSITE" id="PS51720"/>
    </source>
</evidence>
<keyword evidence="6" id="KW-1185">Reference proteome</keyword>
<dbReference type="GO" id="GO:0005525">
    <property type="term" value="F:GTP binding"/>
    <property type="evidence" value="ECO:0007669"/>
    <property type="project" value="UniProtKB-KW"/>
</dbReference>
<comment type="similarity">
    <text evidence="1">Belongs to the TRAFAC class TrmE-Era-EngA-EngB-Septin-like GTPase superfamily. AIG1/Toc34/Toc159-like paraseptin GTPase family. IAN subfamily.</text>
</comment>
<evidence type="ECO:0000256" key="3">
    <source>
        <dbReference type="ARBA" id="ARBA00023134"/>
    </source>
</evidence>
<dbReference type="SUPFAM" id="SSF52540">
    <property type="entry name" value="P-loop containing nucleoside triphosphate hydrolases"/>
    <property type="match status" value="1"/>
</dbReference>
<dbReference type="PANTHER" id="PTHR10903:SF184">
    <property type="entry name" value="GTP-BINDING PROTEIN A"/>
    <property type="match status" value="1"/>
</dbReference>
<dbReference type="PANTHER" id="PTHR10903">
    <property type="entry name" value="GTPASE, IMAP FAMILY MEMBER-RELATED"/>
    <property type="match status" value="1"/>
</dbReference>
<comment type="caution">
    <text evidence="5">The sequence shown here is derived from an EMBL/GenBank/DDBJ whole genome shotgun (WGS) entry which is preliminary data.</text>
</comment>
<name>A0AAD8B3J9_BIOPF</name>
<evidence type="ECO:0000313" key="5">
    <source>
        <dbReference type="EMBL" id="KAK0046749.1"/>
    </source>
</evidence>
<organism evidence="5 6">
    <name type="scientific">Biomphalaria pfeifferi</name>
    <name type="common">Bloodfluke planorb</name>
    <name type="synonym">Freshwater snail</name>
    <dbReference type="NCBI Taxonomy" id="112525"/>
    <lineage>
        <taxon>Eukaryota</taxon>
        <taxon>Metazoa</taxon>
        <taxon>Spiralia</taxon>
        <taxon>Lophotrochozoa</taxon>
        <taxon>Mollusca</taxon>
        <taxon>Gastropoda</taxon>
        <taxon>Heterobranchia</taxon>
        <taxon>Euthyneura</taxon>
        <taxon>Panpulmonata</taxon>
        <taxon>Hygrophila</taxon>
        <taxon>Lymnaeoidea</taxon>
        <taxon>Planorbidae</taxon>
        <taxon>Biomphalaria</taxon>
    </lineage>
</organism>
<dbReference type="Pfam" id="PF04548">
    <property type="entry name" value="AIG1"/>
    <property type="match status" value="1"/>
</dbReference>
<reference evidence="5" key="1">
    <citation type="journal article" date="2023" name="PLoS Negl. Trop. Dis.">
        <title>A genome sequence for Biomphalaria pfeifferi, the major vector snail for the human-infecting parasite Schistosoma mansoni.</title>
        <authorList>
            <person name="Bu L."/>
            <person name="Lu L."/>
            <person name="Laidemitt M.R."/>
            <person name="Zhang S.M."/>
            <person name="Mutuku M."/>
            <person name="Mkoji G."/>
            <person name="Steinauer M."/>
            <person name="Loker E.S."/>
        </authorList>
    </citation>
    <scope>NUCLEOTIDE SEQUENCE</scope>
    <source>
        <strain evidence="5">KasaAsao</strain>
    </source>
</reference>
<evidence type="ECO:0000313" key="6">
    <source>
        <dbReference type="Proteomes" id="UP001233172"/>
    </source>
</evidence>
<dbReference type="Proteomes" id="UP001233172">
    <property type="component" value="Unassembled WGS sequence"/>
</dbReference>
<dbReference type="AlphaFoldDB" id="A0AAD8B3J9"/>
<gene>
    <name evidence="5" type="ORF">Bpfe_023773</name>
</gene>
<feature type="domain" description="AIG1-type G" evidence="4">
    <location>
        <begin position="1"/>
        <end position="209"/>
    </location>
</feature>
<keyword evidence="3" id="KW-0342">GTP-binding</keyword>
<evidence type="ECO:0000256" key="1">
    <source>
        <dbReference type="ARBA" id="ARBA00008535"/>
    </source>
</evidence>
<dbReference type="InterPro" id="IPR006703">
    <property type="entry name" value="G_AIG1"/>
</dbReference>
<keyword evidence="2" id="KW-0547">Nucleotide-binding</keyword>
<dbReference type="InterPro" id="IPR027417">
    <property type="entry name" value="P-loop_NTPase"/>
</dbReference>
<dbReference type="InterPro" id="IPR045058">
    <property type="entry name" value="GIMA/IAN/Toc"/>
</dbReference>
<accession>A0AAD8B3J9</accession>
<proteinExistence type="inferred from homology"/>
<dbReference type="EMBL" id="JASAOG010000160">
    <property type="protein sequence ID" value="KAK0046749.1"/>
    <property type="molecule type" value="Genomic_DNA"/>
</dbReference>